<sequence>MQTRTPVQISHKITLKVTFSVIGETPAEKALPGHEKSGSLRMLLIDIHEAIPSVSTFLEVLLCCSS</sequence>
<protein>
    <submittedName>
        <fullName evidence="1">Uncharacterized protein</fullName>
    </submittedName>
</protein>
<name>A0ACC2X2N2_9TREE</name>
<dbReference type="Proteomes" id="UP001243375">
    <property type="component" value="Unassembled WGS sequence"/>
</dbReference>
<reference evidence="1" key="1">
    <citation type="submission" date="2023-04" db="EMBL/GenBank/DDBJ databases">
        <title>Draft Genome sequencing of Naganishia species isolated from polar environments using Oxford Nanopore Technology.</title>
        <authorList>
            <person name="Leo P."/>
            <person name="Venkateswaran K."/>
        </authorList>
    </citation>
    <scope>NUCLEOTIDE SEQUENCE</scope>
    <source>
        <strain evidence="1">MNA-CCFEE 5425</strain>
    </source>
</reference>
<accession>A0ACC2X2N2</accession>
<dbReference type="EMBL" id="JASBWU010000012">
    <property type="protein sequence ID" value="KAJ9117646.1"/>
    <property type="molecule type" value="Genomic_DNA"/>
</dbReference>
<evidence type="ECO:0000313" key="1">
    <source>
        <dbReference type="EMBL" id="KAJ9117646.1"/>
    </source>
</evidence>
<proteinExistence type="predicted"/>
<keyword evidence="2" id="KW-1185">Reference proteome</keyword>
<evidence type="ECO:0000313" key="2">
    <source>
        <dbReference type="Proteomes" id="UP001243375"/>
    </source>
</evidence>
<comment type="caution">
    <text evidence="1">The sequence shown here is derived from an EMBL/GenBank/DDBJ whole genome shotgun (WGS) entry which is preliminary data.</text>
</comment>
<organism evidence="1 2">
    <name type="scientific">Naganishia vaughanmartiniae</name>
    <dbReference type="NCBI Taxonomy" id="1424756"/>
    <lineage>
        <taxon>Eukaryota</taxon>
        <taxon>Fungi</taxon>
        <taxon>Dikarya</taxon>
        <taxon>Basidiomycota</taxon>
        <taxon>Agaricomycotina</taxon>
        <taxon>Tremellomycetes</taxon>
        <taxon>Filobasidiales</taxon>
        <taxon>Filobasidiaceae</taxon>
        <taxon>Naganishia</taxon>
    </lineage>
</organism>
<gene>
    <name evidence="1" type="ORF">QFC22_004497</name>
</gene>